<evidence type="ECO:0000313" key="12">
    <source>
        <dbReference type="EMBL" id="TID22342.1"/>
    </source>
</evidence>
<feature type="binding site" evidence="9">
    <location>
        <position position="343"/>
    </location>
    <ligand>
        <name>substrate</name>
    </ligand>
</feature>
<feature type="binding site" evidence="9">
    <location>
        <position position="371"/>
    </location>
    <ligand>
        <name>substrate</name>
    </ligand>
</feature>
<keyword evidence="1 11" id="KW-0732">Signal</keyword>
<evidence type="ECO:0000256" key="3">
    <source>
        <dbReference type="ARBA" id="ARBA00023001"/>
    </source>
</evidence>
<dbReference type="PANTHER" id="PTHR34876:SF4">
    <property type="entry name" value="1,4-BETA-D-GLUCAN CELLOBIOHYDROLASE C-RELATED"/>
    <property type="match status" value="1"/>
</dbReference>
<evidence type="ECO:0000256" key="2">
    <source>
        <dbReference type="ARBA" id="ARBA00022801"/>
    </source>
</evidence>
<evidence type="ECO:0000256" key="1">
    <source>
        <dbReference type="ARBA" id="ARBA00022729"/>
    </source>
</evidence>
<dbReference type="OrthoDB" id="64893at2759"/>
<name>A0A4Z1PJI5_9PEZI</name>
<keyword evidence="5 11" id="KW-0119">Carbohydrate metabolism</keyword>
<keyword evidence="3 11" id="KW-0136">Cellulose degradation</keyword>
<dbReference type="STRING" id="86259.A0A4Z1PJI5"/>
<evidence type="ECO:0000256" key="6">
    <source>
        <dbReference type="ARBA" id="ARBA00023295"/>
    </source>
</evidence>
<feature type="chain" id="PRO_5021510934" description="Glucanase" evidence="11">
    <location>
        <begin position="17"/>
        <end position="433"/>
    </location>
</feature>
<dbReference type="Gene3D" id="3.20.20.40">
    <property type="entry name" value="1, 4-beta cellobiohydrolase"/>
    <property type="match status" value="1"/>
</dbReference>
<organism evidence="12 13">
    <name type="scientific">Venturia nashicola</name>
    <dbReference type="NCBI Taxonomy" id="86259"/>
    <lineage>
        <taxon>Eukaryota</taxon>
        <taxon>Fungi</taxon>
        <taxon>Dikarya</taxon>
        <taxon>Ascomycota</taxon>
        <taxon>Pezizomycotina</taxon>
        <taxon>Dothideomycetes</taxon>
        <taxon>Pleosporomycetidae</taxon>
        <taxon>Venturiales</taxon>
        <taxon>Venturiaceae</taxon>
        <taxon>Venturia</taxon>
    </lineage>
</organism>
<feature type="signal peptide" evidence="11">
    <location>
        <begin position="1"/>
        <end position="16"/>
    </location>
</feature>
<keyword evidence="7 11" id="KW-0624">Polysaccharide degradation</keyword>
<evidence type="ECO:0000256" key="5">
    <source>
        <dbReference type="ARBA" id="ARBA00023277"/>
    </source>
</evidence>
<dbReference type="PIRSF" id="PIRSF001100">
    <property type="entry name" value="Beta_cellobiohydrolase"/>
    <property type="match status" value="1"/>
</dbReference>
<evidence type="ECO:0000256" key="10">
    <source>
        <dbReference type="PROSITE-ProRule" id="PRU10057"/>
    </source>
</evidence>
<dbReference type="PROSITE" id="PS00656">
    <property type="entry name" value="GLYCOSYL_HYDROL_F6_2"/>
    <property type="match status" value="1"/>
</dbReference>
<dbReference type="PANTHER" id="PTHR34876">
    <property type="match status" value="1"/>
</dbReference>
<feature type="binding site" evidence="9">
    <location>
        <position position="375"/>
    </location>
    <ligand>
        <name>substrate</name>
    </ligand>
</feature>
<keyword evidence="6 11" id="KW-0326">Glycosidase</keyword>
<dbReference type="InterPro" id="IPR016288">
    <property type="entry name" value="Beta_cellobiohydrolase"/>
</dbReference>
<evidence type="ECO:0000256" key="11">
    <source>
        <dbReference type="RuleBase" id="RU361186"/>
    </source>
</evidence>
<sequence>MKSFTFLCALIACVEAKWSRITPPAKVDSATVTGESVATAAEGVTVDSPFTQGPSGINLYANSFYQKEVESIAIPALAANQTLLAVAKKVATIPSFFWLDTTAKVDLIPKFVKDIQTRKLDVLMPLVVYNLPDRDCNAKASNGELSSADGGIVKYKAYIDAIVKNIKAAPSVKFVLIIEPDSLANIVTNMNVPKCATAKAGYEEGTIYALTKLNLLENVKAMYLDGAHVGWLAWPANLDPAADYFGLIYDKAGKPSKVRGLVTNVANYNAWSVPAGSCSKLKYTDEMRSVWASGGKKIEMCDEKTYMEQLAPKLTAKGFPAHFIMDTSRSGKYPTDQKHWGNWCNAKGTGFGRRPAVSKESPLLDAFVWVKPGGESDGTSTPGPRFDSFCGTGKPEAMQGAPEAGQWFQKYFEQLCANENLDNTPTKYERVPQ</sequence>
<feature type="binding site" evidence="9">
    <location>
        <position position="267"/>
    </location>
    <ligand>
        <name>substrate</name>
    </ligand>
</feature>
<gene>
    <name evidence="12" type="ORF">E6O75_ATG11136</name>
</gene>
<keyword evidence="2 11" id="KW-0378">Hydrolase</keyword>
<dbReference type="InterPro" id="IPR001524">
    <property type="entry name" value="Glyco_hydro_6_CS"/>
</dbReference>
<dbReference type="EC" id="3.2.1.-" evidence="11"/>
<feature type="active site" description="Proton donor" evidence="8 10">
    <location>
        <position position="181"/>
    </location>
</feature>
<reference evidence="12 13" key="1">
    <citation type="submission" date="2019-04" db="EMBL/GenBank/DDBJ databases">
        <title>High contiguity whole genome sequence and gene annotation resource for two Venturia nashicola isolates.</title>
        <authorList>
            <person name="Prokchorchik M."/>
            <person name="Won K."/>
            <person name="Lee Y."/>
            <person name="Choi E.D."/>
            <person name="Segonzac C."/>
            <person name="Sohn K.H."/>
        </authorList>
    </citation>
    <scope>NUCLEOTIDE SEQUENCE [LARGE SCALE GENOMIC DNA]</scope>
    <source>
        <strain evidence="12 13">PRI2</strain>
    </source>
</reference>
<keyword evidence="13" id="KW-1185">Reference proteome</keyword>
<feature type="binding site" evidence="9">
    <location>
        <position position="228"/>
    </location>
    <ligand>
        <name>substrate</name>
    </ligand>
</feature>
<dbReference type="EMBL" id="SNSC02000008">
    <property type="protein sequence ID" value="TID22342.1"/>
    <property type="molecule type" value="Genomic_DNA"/>
</dbReference>
<evidence type="ECO:0000256" key="4">
    <source>
        <dbReference type="ARBA" id="ARBA00023157"/>
    </source>
</evidence>
<dbReference type="SUPFAM" id="SSF51989">
    <property type="entry name" value="Glycosyl hydrolases family 6, cellulases"/>
    <property type="match status" value="1"/>
</dbReference>
<feature type="active site" description="Proton acceptor" evidence="8">
    <location>
        <position position="377"/>
    </location>
</feature>
<evidence type="ECO:0000256" key="9">
    <source>
        <dbReference type="PIRSR" id="PIRSR001100-2"/>
    </source>
</evidence>
<dbReference type="Pfam" id="PF01341">
    <property type="entry name" value="Glyco_hydro_6"/>
    <property type="match status" value="1"/>
</dbReference>
<evidence type="ECO:0000256" key="7">
    <source>
        <dbReference type="ARBA" id="ARBA00023326"/>
    </source>
</evidence>
<comment type="similarity">
    <text evidence="11">Belongs to the glycosyl hydrolase family 6.</text>
</comment>
<protein>
    <recommendedName>
        <fullName evidence="11">Glucanase</fullName>
        <ecNumber evidence="11">3.2.1.-</ecNumber>
    </recommendedName>
</protein>
<keyword evidence="4" id="KW-1015">Disulfide bond</keyword>
<proteinExistence type="inferred from homology"/>
<accession>A0A4Z1PJI5</accession>
<dbReference type="GO" id="GO:0004553">
    <property type="term" value="F:hydrolase activity, hydrolyzing O-glycosyl compounds"/>
    <property type="evidence" value="ECO:0007669"/>
    <property type="project" value="InterPro"/>
</dbReference>
<comment type="caution">
    <text evidence="12">The sequence shown here is derived from an EMBL/GenBank/DDBJ whole genome shotgun (WGS) entry which is preliminary data.</text>
</comment>
<feature type="binding site" evidence="9">
    <location>
        <position position="231"/>
    </location>
    <ligand>
        <name>substrate</name>
    </ligand>
</feature>
<dbReference type="PRINTS" id="PR00733">
    <property type="entry name" value="GLHYDRLASE6"/>
</dbReference>
<feature type="binding site" evidence="9">
    <location>
        <position position="98"/>
    </location>
    <ligand>
        <name>substrate</name>
    </ligand>
</feature>
<dbReference type="InterPro" id="IPR036434">
    <property type="entry name" value="Beta_cellobiohydrolase_sf"/>
</dbReference>
<dbReference type="AlphaFoldDB" id="A0A4Z1PJI5"/>
<feature type="binding site" evidence="9">
    <location>
        <position position="100"/>
    </location>
    <ligand>
        <name>substrate</name>
    </ligand>
</feature>
<evidence type="ECO:0000256" key="8">
    <source>
        <dbReference type="PIRSR" id="PIRSR001100-1"/>
    </source>
</evidence>
<dbReference type="GO" id="GO:0030245">
    <property type="term" value="P:cellulose catabolic process"/>
    <property type="evidence" value="ECO:0007669"/>
    <property type="project" value="UniProtKB-KW"/>
</dbReference>
<dbReference type="Proteomes" id="UP000298493">
    <property type="component" value="Unassembled WGS sequence"/>
</dbReference>
<evidence type="ECO:0000313" key="13">
    <source>
        <dbReference type="Proteomes" id="UP000298493"/>
    </source>
</evidence>